<reference evidence="11" key="2">
    <citation type="submission" date="2025-09" db="UniProtKB">
        <authorList>
            <consortium name="Ensembl"/>
        </authorList>
    </citation>
    <scope>IDENTIFICATION</scope>
</reference>
<evidence type="ECO:0000256" key="1">
    <source>
        <dbReference type="ARBA" id="ARBA00004479"/>
    </source>
</evidence>
<reference evidence="11" key="1">
    <citation type="submission" date="2025-08" db="UniProtKB">
        <authorList>
            <consortium name="Ensembl"/>
        </authorList>
    </citation>
    <scope>IDENTIFICATION</scope>
</reference>
<dbReference type="Pfam" id="PF22705">
    <property type="entry name" value="C2-set_3"/>
    <property type="match status" value="1"/>
</dbReference>
<dbReference type="InterPro" id="IPR007110">
    <property type="entry name" value="Ig-like_dom"/>
</dbReference>
<evidence type="ECO:0000256" key="4">
    <source>
        <dbReference type="ARBA" id="ARBA00022989"/>
    </source>
</evidence>
<evidence type="ECO:0008006" key="13">
    <source>
        <dbReference type="Google" id="ProtNLM"/>
    </source>
</evidence>
<comment type="subcellular location">
    <subcellularLocation>
        <location evidence="1">Membrane</location>
        <topology evidence="1">Single-pass type I membrane protein</topology>
    </subcellularLocation>
</comment>
<dbReference type="InterPro" id="IPR006574">
    <property type="entry name" value="PRY"/>
</dbReference>
<evidence type="ECO:0000256" key="8">
    <source>
        <dbReference type="SAM" id="Phobius"/>
    </source>
</evidence>
<evidence type="ECO:0000256" key="6">
    <source>
        <dbReference type="ARBA" id="ARBA00023157"/>
    </source>
</evidence>
<feature type="domain" description="Ig-like" evidence="10">
    <location>
        <begin position="1"/>
        <end position="100"/>
    </location>
</feature>
<dbReference type="Gene3D" id="2.60.120.920">
    <property type="match status" value="1"/>
</dbReference>
<keyword evidence="2 8" id="KW-0812">Transmembrane</keyword>
<dbReference type="InterPro" id="IPR053896">
    <property type="entry name" value="BTN3A2-like_Ig-C"/>
</dbReference>
<dbReference type="GO" id="GO:0009897">
    <property type="term" value="C:external side of plasma membrane"/>
    <property type="evidence" value="ECO:0007669"/>
    <property type="project" value="TreeGrafter"/>
</dbReference>
<evidence type="ECO:0000256" key="7">
    <source>
        <dbReference type="ARBA" id="ARBA00023319"/>
    </source>
</evidence>
<dbReference type="AlphaFoldDB" id="A0A8C3S236"/>
<dbReference type="PANTHER" id="PTHR24100">
    <property type="entry name" value="BUTYROPHILIN"/>
    <property type="match status" value="1"/>
</dbReference>
<keyword evidence="3" id="KW-0732">Signal</keyword>
<keyword evidence="6" id="KW-1015">Disulfide bond</keyword>
<dbReference type="InterPro" id="IPR013320">
    <property type="entry name" value="ConA-like_dom_sf"/>
</dbReference>
<dbReference type="InterPro" id="IPR043136">
    <property type="entry name" value="B30.2/SPRY_sf"/>
</dbReference>
<dbReference type="Ensembl" id="ENSCSRT00000008759.1">
    <property type="protein sequence ID" value="ENSCSRP00000008465.1"/>
    <property type="gene ID" value="ENSCSRG00000006270.1"/>
</dbReference>
<dbReference type="CDD" id="cd05713">
    <property type="entry name" value="IgV_MOG_like"/>
    <property type="match status" value="1"/>
</dbReference>
<evidence type="ECO:0000259" key="9">
    <source>
        <dbReference type="PROSITE" id="PS50188"/>
    </source>
</evidence>
<dbReference type="SMART" id="SM00406">
    <property type="entry name" value="IGv"/>
    <property type="match status" value="1"/>
</dbReference>
<feature type="domain" description="Ig-like" evidence="10">
    <location>
        <begin position="106"/>
        <end position="192"/>
    </location>
</feature>
<protein>
    <recommendedName>
        <fullName evidence="13">Butyrophilin subfamily 1 member A1</fullName>
    </recommendedName>
</protein>
<dbReference type="Proteomes" id="UP000694403">
    <property type="component" value="Unplaced"/>
</dbReference>
<evidence type="ECO:0000256" key="2">
    <source>
        <dbReference type="ARBA" id="ARBA00022692"/>
    </source>
</evidence>
<evidence type="ECO:0000313" key="12">
    <source>
        <dbReference type="Proteomes" id="UP000694403"/>
    </source>
</evidence>
<dbReference type="PROSITE" id="PS50835">
    <property type="entry name" value="IG_LIKE"/>
    <property type="match status" value="2"/>
</dbReference>
<evidence type="ECO:0000256" key="5">
    <source>
        <dbReference type="ARBA" id="ARBA00023136"/>
    </source>
</evidence>
<dbReference type="Pfam" id="PF07686">
    <property type="entry name" value="V-set"/>
    <property type="match status" value="1"/>
</dbReference>
<dbReference type="FunFam" id="2.60.40.10:FF:000183">
    <property type="entry name" value="Myelin-oligodendrocyte glycoprotein"/>
    <property type="match status" value="1"/>
</dbReference>
<dbReference type="PRINTS" id="PR01407">
    <property type="entry name" value="BUTYPHLNCDUF"/>
</dbReference>
<dbReference type="FunFam" id="2.60.40.10:FF:000088">
    <property type="entry name" value="Butyrophilin subfamily 1 member A1"/>
    <property type="match status" value="1"/>
</dbReference>
<dbReference type="Pfam" id="PF00622">
    <property type="entry name" value="SPRY"/>
    <property type="match status" value="1"/>
</dbReference>
<dbReference type="GO" id="GO:0050852">
    <property type="term" value="P:T cell receptor signaling pathway"/>
    <property type="evidence" value="ECO:0007669"/>
    <property type="project" value="TreeGrafter"/>
</dbReference>
<keyword evidence="4 8" id="KW-1133">Transmembrane helix</keyword>
<dbReference type="PROSITE" id="PS50188">
    <property type="entry name" value="B302_SPRY"/>
    <property type="match status" value="1"/>
</dbReference>
<keyword evidence="12" id="KW-1185">Reference proteome</keyword>
<keyword evidence="7" id="KW-0393">Immunoglobulin domain</keyword>
<accession>A0A8C3S236</accession>
<dbReference type="Gene3D" id="2.60.40.10">
    <property type="entry name" value="Immunoglobulins"/>
    <property type="match status" value="2"/>
</dbReference>
<keyword evidence="5 8" id="KW-0472">Membrane</keyword>
<feature type="domain" description="B30.2/SPRY" evidence="9">
    <location>
        <begin position="240"/>
        <end position="429"/>
    </location>
</feature>
<dbReference type="FunFam" id="2.60.120.920:FF:000004">
    <property type="entry name" value="Butyrophilin subfamily 1 member A1"/>
    <property type="match status" value="1"/>
</dbReference>
<dbReference type="SUPFAM" id="SSF48726">
    <property type="entry name" value="Immunoglobulin"/>
    <property type="match status" value="2"/>
</dbReference>
<feature type="transmembrane region" description="Helical" evidence="8">
    <location>
        <begin position="205"/>
        <end position="227"/>
    </location>
</feature>
<evidence type="ECO:0000313" key="11">
    <source>
        <dbReference type="Ensembl" id="ENSCSRP00000008465.1"/>
    </source>
</evidence>
<dbReference type="InterPro" id="IPR003877">
    <property type="entry name" value="SPRY_dom"/>
</dbReference>
<sequence length="435" mass="48837">DEEIVLPCHLSPRMSAENMEVTWFRSQLSPFVHHYSNGKDQYGQQMPEYQGRTELLKDGLANGSVALRIFSIRLSDEGQYSCFVQDDIFYEEALLELKVAASGSAPHISVEGYQDGGIRVVCRSARWYPEPEVLWRDLKGQPLPSSSQTNSREASGLYETQTSIIITENSNQNLSCLVRNTHLSQEKESTLFYISDPFFPKVNPWMVTMYVILVVLFGSFGLSAYLFKIKGKFRSRKYNVIRQTLTLSSCVSLSPLAVQATLDPDLANPCSVVSTDESVIHEYQHTEFLQKQNRFYPAPCVLGSKGFTSGRCYWEVEVGNKNQWVLGIAKQPVIDQGVISPTPAEGVWALEHITNKYWALTSPKSPLDLLSGPSKIGVYLDYEGEKVTFYEVTFSGSAPIFTFSASFTGKIIPFFGSRHVEFQMSPSPTRVPSRC</sequence>
<proteinExistence type="predicted"/>
<evidence type="ECO:0000256" key="3">
    <source>
        <dbReference type="ARBA" id="ARBA00022729"/>
    </source>
</evidence>
<dbReference type="InterPro" id="IPR036179">
    <property type="entry name" value="Ig-like_dom_sf"/>
</dbReference>
<dbReference type="SMART" id="SM00449">
    <property type="entry name" value="SPRY"/>
    <property type="match status" value="1"/>
</dbReference>
<dbReference type="GO" id="GO:0005102">
    <property type="term" value="F:signaling receptor binding"/>
    <property type="evidence" value="ECO:0007669"/>
    <property type="project" value="TreeGrafter"/>
</dbReference>
<dbReference type="PANTHER" id="PTHR24100:SF149">
    <property type="entry name" value="BG-LIKE ANTIGEN 1-RELATED"/>
    <property type="match status" value="1"/>
</dbReference>
<dbReference type="Pfam" id="PF13765">
    <property type="entry name" value="PRY"/>
    <property type="match status" value="1"/>
</dbReference>
<dbReference type="GO" id="GO:0001817">
    <property type="term" value="P:regulation of cytokine production"/>
    <property type="evidence" value="ECO:0007669"/>
    <property type="project" value="TreeGrafter"/>
</dbReference>
<dbReference type="InterPro" id="IPR001870">
    <property type="entry name" value="B30.2/SPRY"/>
</dbReference>
<dbReference type="SUPFAM" id="SSF49899">
    <property type="entry name" value="Concanavalin A-like lectins/glucanases"/>
    <property type="match status" value="1"/>
</dbReference>
<dbReference type="InterPro" id="IPR013783">
    <property type="entry name" value="Ig-like_fold"/>
</dbReference>
<name>A0A8C3S236_CHESE</name>
<evidence type="ECO:0000259" key="10">
    <source>
        <dbReference type="PROSITE" id="PS50835"/>
    </source>
</evidence>
<dbReference type="InterPro" id="IPR050504">
    <property type="entry name" value="IgSF_BTN/MOG"/>
</dbReference>
<dbReference type="InterPro" id="IPR003879">
    <property type="entry name" value="Butyrophylin_SPRY"/>
</dbReference>
<organism evidence="11 12">
    <name type="scientific">Chelydra serpentina</name>
    <name type="common">Snapping turtle</name>
    <name type="synonym">Testudo serpentina</name>
    <dbReference type="NCBI Taxonomy" id="8475"/>
    <lineage>
        <taxon>Eukaryota</taxon>
        <taxon>Metazoa</taxon>
        <taxon>Chordata</taxon>
        <taxon>Craniata</taxon>
        <taxon>Vertebrata</taxon>
        <taxon>Euteleostomi</taxon>
        <taxon>Archelosauria</taxon>
        <taxon>Testudinata</taxon>
        <taxon>Testudines</taxon>
        <taxon>Cryptodira</taxon>
        <taxon>Durocryptodira</taxon>
        <taxon>Americhelydia</taxon>
        <taxon>Chelydroidea</taxon>
        <taxon>Chelydridae</taxon>
        <taxon>Chelydra</taxon>
    </lineage>
</organism>
<dbReference type="InterPro" id="IPR013106">
    <property type="entry name" value="Ig_V-set"/>
</dbReference>